<dbReference type="GO" id="GO:0009425">
    <property type="term" value="C:bacterial-type flagellum basal body"/>
    <property type="evidence" value="ECO:0007669"/>
    <property type="project" value="UniProtKB-SubCell"/>
</dbReference>
<reference evidence="10 11" key="1">
    <citation type="submission" date="2017-11" db="EMBL/GenBank/DDBJ databases">
        <title>Draft genome sequence of Rhizobiales bacterium SY3-13.</title>
        <authorList>
            <person name="Sun C."/>
        </authorList>
    </citation>
    <scope>NUCLEOTIDE SEQUENCE [LARGE SCALE GENOMIC DNA]</scope>
    <source>
        <strain evidence="10 11">SY3-13</strain>
    </source>
</reference>
<dbReference type="PROSITE" id="PS00588">
    <property type="entry name" value="FLAGELLA_BB_ROD"/>
    <property type="match status" value="1"/>
</dbReference>
<evidence type="ECO:0000256" key="4">
    <source>
        <dbReference type="ARBA" id="ARBA00016244"/>
    </source>
</evidence>
<dbReference type="InterPro" id="IPR002371">
    <property type="entry name" value="FlgK"/>
</dbReference>
<evidence type="ECO:0000256" key="6">
    <source>
        <dbReference type="ARBA" id="ARBA00023143"/>
    </source>
</evidence>
<feature type="domain" description="Flagellar basal body rod protein N-terminal" evidence="7">
    <location>
        <begin position="7"/>
        <end position="36"/>
    </location>
</feature>
<keyword evidence="11" id="KW-1185">Reference proteome</keyword>
<evidence type="ECO:0000256" key="5">
    <source>
        <dbReference type="ARBA" id="ARBA00022525"/>
    </source>
</evidence>
<dbReference type="EMBL" id="PHIG01000031">
    <property type="protein sequence ID" value="PJK29824.1"/>
    <property type="molecule type" value="Genomic_DNA"/>
</dbReference>
<dbReference type="NCBIfam" id="TIGR02492">
    <property type="entry name" value="flgK_ends"/>
    <property type="match status" value="1"/>
</dbReference>
<dbReference type="PANTHER" id="PTHR30033">
    <property type="entry name" value="FLAGELLAR HOOK-ASSOCIATED PROTEIN 1"/>
    <property type="match status" value="1"/>
</dbReference>
<evidence type="ECO:0000259" key="9">
    <source>
        <dbReference type="Pfam" id="PF22638"/>
    </source>
</evidence>
<keyword evidence="10" id="KW-0966">Cell projection</keyword>
<organism evidence="10 11">
    <name type="scientific">Minwuia thermotolerans</name>
    <dbReference type="NCBI Taxonomy" id="2056226"/>
    <lineage>
        <taxon>Bacteria</taxon>
        <taxon>Pseudomonadati</taxon>
        <taxon>Pseudomonadota</taxon>
        <taxon>Alphaproteobacteria</taxon>
        <taxon>Minwuiales</taxon>
        <taxon>Minwuiaceae</taxon>
        <taxon>Minwuia</taxon>
    </lineage>
</organism>
<dbReference type="Proteomes" id="UP000229498">
    <property type="component" value="Unassembled WGS sequence"/>
</dbReference>
<comment type="caution">
    <text evidence="10">The sequence shown here is derived from an EMBL/GenBank/DDBJ whole genome shotgun (WGS) entry which is preliminary data.</text>
</comment>
<accession>A0A2M9G2C0</accession>
<dbReference type="GO" id="GO:0005576">
    <property type="term" value="C:extracellular region"/>
    <property type="evidence" value="ECO:0007669"/>
    <property type="project" value="UniProtKB-SubCell"/>
</dbReference>
<dbReference type="RefSeq" id="WP_109793101.1">
    <property type="nucleotide sequence ID" value="NZ_PHIG01000031.1"/>
</dbReference>
<evidence type="ECO:0000256" key="3">
    <source>
        <dbReference type="ARBA" id="ARBA00009677"/>
    </source>
</evidence>
<comment type="subcellular location">
    <subcellularLocation>
        <location evidence="1">Bacterial flagellum basal body</location>
    </subcellularLocation>
    <subcellularLocation>
        <location evidence="2">Secreted</location>
    </subcellularLocation>
</comment>
<keyword evidence="10" id="KW-0969">Cilium</keyword>
<keyword evidence="6" id="KW-0975">Bacterial flagellum</keyword>
<dbReference type="InterPro" id="IPR010930">
    <property type="entry name" value="Flg_bb/hook_C_dom"/>
</dbReference>
<gene>
    <name evidence="10" type="primary">flgK</name>
    <name evidence="10" type="ORF">CVT23_08585</name>
</gene>
<dbReference type="PANTHER" id="PTHR30033:SF1">
    <property type="entry name" value="FLAGELLAR HOOK-ASSOCIATED PROTEIN 1"/>
    <property type="match status" value="1"/>
</dbReference>
<evidence type="ECO:0000259" key="8">
    <source>
        <dbReference type="Pfam" id="PF06429"/>
    </source>
</evidence>
<evidence type="ECO:0000259" key="7">
    <source>
        <dbReference type="Pfam" id="PF00460"/>
    </source>
</evidence>
<feature type="domain" description="Flagellar basal-body/hook protein C-terminal" evidence="8">
    <location>
        <begin position="656"/>
        <end position="696"/>
    </location>
</feature>
<proteinExistence type="inferred from homology"/>
<protein>
    <recommendedName>
        <fullName evidence="4">Flagellar hook-associated protein 1</fullName>
    </recommendedName>
</protein>
<dbReference type="Pfam" id="PF06429">
    <property type="entry name" value="Flg_bbr_C"/>
    <property type="match status" value="1"/>
</dbReference>
<dbReference type="GO" id="GO:0005198">
    <property type="term" value="F:structural molecule activity"/>
    <property type="evidence" value="ECO:0007669"/>
    <property type="project" value="InterPro"/>
</dbReference>
<dbReference type="Pfam" id="PF00460">
    <property type="entry name" value="Flg_bb_rod"/>
    <property type="match status" value="1"/>
</dbReference>
<sequence>MSLTASLNSALSGLNVAQAGIAVVSDNVANVNTEGYARKSVIQSARVTGGVGTGVKVEEVRRIADQFLNSELRIAMAEFGRFEARSTLQEQATSLIGDPTGERNLVALLDKALVAAGALSANPEASGNRSALVDALQRFGEDLDRVSDGILDLRRQADRRIDEKVGQANTLLSQVHDLNLRIASLAQSQEANGLIEQREKKLDELSQIIGIRVSNTEDRRVSISTTAGLPLLDTELRRIVHENAGSSDFGQVFSPLSVERVDSLSGQTFTIDGNIDDLLGSGELRGLLEMRDGDLNQLSVEVGAFAGQVADRINAVHNEFTAVPPPSAMTGHDTGALATDPHGFTGIASFHAFDGSNNIVATATVDFGAIGGTVNDVINAVNAGLGGAGTLALNGGVMSFSAAGGSAGVGIAQDAANPADASGRGFAHRFGLNDLVRTPTGPHFQTGLAAGSAHGFTGEATFAMVGPRNERPLSTAIDFGAVGGTVNDLLTQLNTDFAGAATFGIDGAGQLTMTPAGGFSDFRLELTADNTQRGASSRSVSDFFGLGSGPQASMAAGFAVRSDIAASPSALALAEINAAGTPAVAVGDNAGAVALQGLTSATDAFSGAGRLPAMNATLSEIGAELMGRAGQAAQDITIRAEDREALMEELKLKVAEISGVNMDEEMAQLIQLQTAFNAASRVISTTNELFDMLLQI</sequence>
<name>A0A2M9G2C0_9PROT</name>
<keyword evidence="10" id="KW-0282">Flagellum</keyword>
<dbReference type="PRINTS" id="PR01005">
    <property type="entry name" value="FLGHOOKAP1"/>
</dbReference>
<dbReference type="InterPro" id="IPR001444">
    <property type="entry name" value="Flag_bb_rod_N"/>
</dbReference>
<dbReference type="AlphaFoldDB" id="A0A2M9G2C0"/>
<dbReference type="InterPro" id="IPR053927">
    <property type="entry name" value="FlgK_helical"/>
</dbReference>
<dbReference type="Pfam" id="PF22638">
    <property type="entry name" value="FlgK_D1"/>
    <property type="match status" value="1"/>
</dbReference>
<evidence type="ECO:0000256" key="2">
    <source>
        <dbReference type="ARBA" id="ARBA00004613"/>
    </source>
</evidence>
<comment type="similarity">
    <text evidence="3">Belongs to the flagella basal body rod proteins family.</text>
</comment>
<evidence type="ECO:0000256" key="1">
    <source>
        <dbReference type="ARBA" id="ARBA00004117"/>
    </source>
</evidence>
<evidence type="ECO:0000313" key="10">
    <source>
        <dbReference type="EMBL" id="PJK29824.1"/>
    </source>
</evidence>
<dbReference type="InterPro" id="IPR019776">
    <property type="entry name" value="Flagellar_basal_body_rod_CS"/>
</dbReference>
<dbReference type="OrthoDB" id="7181295at2"/>
<dbReference type="SUPFAM" id="SSF64518">
    <property type="entry name" value="Phase 1 flagellin"/>
    <property type="match status" value="2"/>
</dbReference>
<keyword evidence="5" id="KW-0964">Secreted</keyword>
<feature type="domain" description="Flagellar hook-associated protein FlgK helical" evidence="9">
    <location>
        <begin position="95"/>
        <end position="318"/>
    </location>
</feature>
<dbReference type="GO" id="GO:0044780">
    <property type="term" value="P:bacterial-type flagellum assembly"/>
    <property type="evidence" value="ECO:0007669"/>
    <property type="project" value="InterPro"/>
</dbReference>
<evidence type="ECO:0000313" key="11">
    <source>
        <dbReference type="Proteomes" id="UP000229498"/>
    </source>
</evidence>
<dbReference type="GO" id="GO:0009424">
    <property type="term" value="C:bacterial-type flagellum hook"/>
    <property type="evidence" value="ECO:0007669"/>
    <property type="project" value="InterPro"/>
</dbReference>